<organism evidence="2 3">
    <name type="scientific">Lactuca saligna</name>
    <name type="common">Willowleaf lettuce</name>
    <dbReference type="NCBI Taxonomy" id="75948"/>
    <lineage>
        <taxon>Eukaryota</taxon>
        <taxon>Viridiplantae</taxon>
        <taxon>Streptophyta</taxon>
        <taxon>Embryophyta</taxon>
        <taxon>Tracheophyta</taxon>
        <taxon>Spermatophyta</taxon>
        <taxon>Magnoliopsida</taxon>
        <taxon>eudicotyledons</taxon>
        <taxon>Gunneridae</taxon>
        <taxon>Pentapetalae</taxon>
        <taxon>asterids</taxon>
        <taxon>campanulids</taxon>
        <taxon>Asterales</taxon>
        <taxon>Asteraceae</taxon>
        <taxon>Cichorioideae</taxon>
        <taxon>Cichorieae</taxon>
        <taxon>Lactucinae</taxon>
        <taxon>Lactuca</taxon>
    </lineage>
</organism>
<proteinExistence type="predicted"/>
<reference evidence="2" key="1">
    <citation type="submission" date="2023-04" db="EMBL/GenBank/DDBJ databases">
        <authorList>
            <person name="Vijverberg K."/>
            <person name="Xiong W."/>
            <person name="Schranz E."/>
        </authorList>
    </citation>
    <scope>NUCLEOTIDE SEQUENCE</scope>
</reference>
<keyword evidence="3" id="KW-1185">Reference proteome</keyword>
<evidence type="ECO:0000313" key="3">
    <source>
        <dbReference type="Proteomes" id="UP001177003"/>
    </source>
</evidence>
<feature type="region of interest" description="Disordered" evidence="1">
    <location>
        <begin position="1"/>
        <end position="43"/>
    </location>
</feature>
<feature type="compositionally biased region" description="Basic residues" evidence="1">
    <location>
        <begin position="1"/>
        <end position="12"/>
    </location>
</feature>
<dbReference type="AlphaFoldDB" id="A0AA35XZN9"/>
<dbReference type="EMBL" id="OX465086">
    <property type="protein sequence ID" value="CAI9259245.1"/>
    <property type="molecule type" value="Genomic_DNA"/>
</dbReference>
<evidence type="ECO:0000313" key="2">
    <source>
        <dbReference type="EMBL" id="CAI9259245.1"/>
    </source>
</evidence>
<name>A0AA35XZN9_LACSI</name>
<evidence type="ECO:0000256" key="1">
    <source>
        <dbReference type="SAM" id="MobiDB-lite"/>
    </source>
</evidence>
<accession>A0AA35XZN9</accession>
<gene>
    <name evidence="2" type="ORF">LSALG_LOCUS151</name>
</gene>
<protein>
    <submittedName>
        <fullName evidence="2">Uncharacterized protein</fullName>
    </submittedName>
</protein>
<dbReference type="Proteomes" id="UP001177003">
    <property type="component" value="Chromosome 0"/>
</dbReference>
<sequence length="228" mass="25129">MENKISKKRSKQIRLVLHENSTDDEEVPESPITDPMVHSSPVKDSPIQSIFDETVNMDGHLETLIVDTPSGHVEKTKPSTPKQTTVIPPEVSLTESCHEEVRTSNITAHVFDMDKNVNMGEGVLHAEAQGTTFILSSSVPASVLETIVSLPPYIALNTSQSTYFSNSPTFDTIIHQPITSLFPYQSPVEPQTCNDDEIDDGGFMGSFGEIQFNSEEQNIPNHMLMSGK</sequence>